<dbReference type="GO" id="GO:0099402">
    <property type="term" value="P:plant organ development"/>
    <property type="evidence" value="ECO:0007669"/>
    <property type="project" value="UniProtKB-ARBA"/>
</dbReference>
<name>A0A251SN76_HELAN</name>
<keyword evidence="6 13" id="KW-0732">Signal</keyword>
<dbReference type="Pfam" id="PF13855">
    <property type="entry name" value="LRR_8"/>
    <property type="match status" value="2"/>
</dbReference>
<dbReference type="Proteomes" id="UP000215914">
    <property type="component" value="Chromosome 14"/>
</dbReference>
<evidence type="ECO:0000256" key="13">
    <source>
        <dbReference type="SAM" id="SignalP"/>
    </source>
</evidence>
<reference evidence="16" key="3">
    <citation type="submission" date="2020-06" db="EMBL/GenBank/DDBJ databases">
        <title>Helianthus annuus Genome sequencing and assembly Release 2.</title>
        <authorList>
            <person name="Gouzy J."/>
            <person name="Langlade N."/>
            <person name="Munos S."/>
        </authorList>
    </citation>
    <scope>NUCLEOTIDE SEQUENCE</scope>
    <source>
        <tissue evidence="16">Leaves</tissue>
    </source>
</reference>
<keyword evidence="8 12" id="KW-1133">Transmembrane helix</keyword>
<evidence type="ECO:0000313" key="18">
    <source>
        <dbReference type="Proteomes" id="UP000215914"/>
    </source>
</evidence>
<dbReference type="EMBL" id="CM007903">
    <property type="protein sequence ID" value="OTF99972.1"/>
    <property type="molecule type" value="Genomic_DNA"/>
</dbReference>
<dbReference type="PANTHER" id="PTHR48063">
    <property type="entry name" value="LRR RECEPTOR-LIKE KINASE"/>
    <property type="match status" value="1"/>
</dbReference>
<dbReference type="InterPro" id="IPR032675">
    <property type="entry name" value="LRR_dom_sf"/>
</dbReference>
<evidence type="ECO:0000256" key="12">
    <source>
        <dbReference type="SAM" id="Phobius"/>
    </source>
</evidence>
<sequence length="992" mass="109963">MAHLWGSGFFLFFIFATTNPCFGCLEHERQALTQFKNSLTSDSSNRLSSWTGNNCCQWLGVGCNNATRRVTRLDLRTDAEQLQGNELSTSLSELTHLSYLDLSGNYFGGGPIPEFIGLMTRLEILNLSSVGFSGVVTHQIGKLSSLRVLDLGDHHGGSLELIVDDFIWVSGLLSLEYLDLSRVNVSGARDFDKVLLYMIPSLLELHLSNCELSNSHFDRTHLDSNLTRSTIQTLDLSWNLFEGEFPRFLQNLTSLRVLDLSVNKLNSSIPVMNNVVELNLASNRFSGIQETEAWRLCELKQLDLSFNYMEGPLTMVSACSRYGLERLILNDNKLRGEIPASLERLTSLRGLYLDYNLLTGTIPESLGNLTSLTELVLSGNQLTGPIPTSLGNLVMLRRLDLSENVLNGSIPFSIGRLPNLEILYLSFNSLSSIPFSIGNLSELKFLDLSSNLLQGPLPDSTGQLSKLRFLDISNNSLSGVVTEAHFSNTSALIHLAATSNHFLNLKISPNWKPPFQIRNVLLGSCKIESEFPPWIQTQKNLAILSLSNTSLYGPLPDWLYGLPVIAILDLSHNSLNGPLTNLPSNQTTNTTKQSMTFTERLADYERVSRLLLLKNNLFNGSIPDSLCNTADLVILDLSRNMLSGNLPDCFGNFSDLMVLILSSNRLSGTIPSSLGKLGSSIQWLHLNNNSFHGELPETLSNCTSLDVLDLGENRFSGTIPKWIGEKIKYLVVLRLHNNNFTGQIPEQLCQNTDLQIMDFGENNLTGEIPRCFENLRGMTGGDSNLYFFGGFEQSVIQVMRGVPLEYTTIMSYVVNLDLSSNNLVGEIPKELTSLSGLLGLNLSNNHLTGRIPDEIGDLGSLMSLDLSANDLSGMIPQSMSSLTFISHLNLSYNNLSGRIPTGNQLQTLVDPWIYAGNNGLCGSPLPKSCSRNETSDTEPENMDKDDDDDDDVERIWIYAIASGFSTGFIGFLGILVLIKRWRLAFFKFWRFM</sequence>
<reference evidence="16 18" key="1">
    <citation type="journal article" date="2017" name="Nature">
        <title>The sunflower genome provides insights into oil metabolism, flowering and Asterid evolution.</title>
        <authorList>
            <person name="Badouin H."/>
            <person name="Gouzy J."/>
            <person name="Grassa C.J."/>
            <person name="Murat F."/>
            <person name="Staton S.E."/>
            <person name="Cottret L."/>
            <person name="Lelandais-Briere C."/>
            <person name="Owens G.L."/>
            <person name="Carrere S."/>
            <person name="Mayjonade B."/>
            <person name="Legrand L."/>
            <person name="Gill N."/>
            <person name="Kane N.C."/>
            <person name="Bowers J.E."/>
            <person name="Hubner S."/>
            <person name="Bellec A."/>
            <person name="Berard A."/>
            <person name="Berges H."/>
            <person name="Blanchet N."/>
            <person name="Boniface M.C."/>
            <person name="Brunel D."/>
            <person name="Catrice O."/>
            <person name="Chaidir N."/>
            <person name="Claudel C."/>
            <person name="Donnadieu C."/>
            <person name="Faraut T."/>
            <person name="Fievet G."/>
            <person name="Helmstetter N."/>
            <person name="King M."/>
            <person name="Knapp S.J."/>
            <person name="Lai Z."/>
            <person name="Le Paslier M.C."/>
            <person name="Lippi Y."/>
            <person name="Lorenzon L."/>
            <person name="Mandel J.R."/>
            <person name="Marage G."/>
            <person name="Marchand G."/>
            <person name="Marquand E."/>
            <person name="Bret-Mestries E."/>
            <person name="Morien E."/>
            <person name="Nambeesan S."/>
            <person name="Nguyen T."/>
            <person name="Pegot-Espagnet P."/>
            <person name="Pouilly N."/>
            <person name="Raftis F."/>
            <person name="Sallet E."/>
            <person name="Schiex T."/>
            <person name="Thomas J."/>
            <person name="Vandecasteele C."/>
            <person name="Vares D."/>
            <person name="Vear F."/>
            <person name="Vautrin S."/>
            <person name="Crespi M."/>
            <person name="Mangin B."/>
            <person name="Burke J.M."/>
            <person name="Salse J."/>
            <person name="Munos S."/>
            <person name="Vincourt P."/>
            <person name="Rieseberg L.H."/>
            <person name="Langlade N.B."/>
        </authorList>
    </citation>
    <scope>NUCLEOTIDE SEQUENCE [LARGE SCALE GENOMIC DNA]</scope>
    <source>
        <strain evidence="18">cv. SF193</strain>
        <tissue evidence="16">Leaves</tissue>
    </source>
</reference>
<dbReference type="GO" id="GO:0005886">
    <property type="term" value="C:plasma membrane"/>
    <property type="evidence" value="ECO:0007669"/>
    <property type="project" value="UniProtKB-SubCell"/>
</dbReference>
<evidence type="ECO:0000313" key="17">
    <source>
        <dbReference type="EMBL" id="OTF99972.1"/>
    </source>
</evidence>
<dbReference type="Gramene" id="mRNA:HanXRQr2_Chr14g0669801">
    <property type="protein sequence ID" value="CDS:HanXRQr2_Chr14g0669801.1"/>
    <property type="gene ID" value="HanXRQr2_Chr14g0669801"/>
</dbReference>
<keyword evidence="10" id="KW-0325">Glycoprotein</keyword>
<reference evidence="17" key="2">
    <citation type="submission" date="2017-02" db="EMBL/GenBank/DDBJ databases">
        <title>Sunflower complete genome.</title>
        <authorList>
            <person name="Langlade N."/>
            <person name="Munos S."/>
        </authorList>
    </citation>
    <scope>NUCLEOTIDE SEQUENCE [LARGE SCALE GENOMIC DNA]</scope>
    <source>
        <tissue evidence="17">Leaves</tissue>
    </source>
</reference>
<feature type="domain" description="Disease resistance R13L4/SHOC-2-like LRR" evidence="15">
    <location>
        <begin position="385"/>
        <end position="575"/>
    </location>
</feature>
<gene>
    <name evidence="17" type="ORF">HannXRQ_Chr14g0462431</name>
    <name evidence="16" type="ORF">HanXRQr2_Chr14g0669801</name>
</gene>
<keyword evidence="5 12" id="KW-0812">Transmembrane</keyword>
<evidence type="ECO:0000256" key="4">
    <source>
        <dbReference type="ARBA" id="ARBA00022614"/>
    </source>
</evidence>
<keyword evidence="16" id="KW-0723">Serine/threonine-protein kinase</keyword>
<dbReference type="GO" id="GO:0009653">
    <property type="term" value="P:anatomical structure morphogenesis"/>
    <property type="evidence" value="ECO:0007669"/>
    <property type="project" value="UniProtKB-ARBA"/>
</dbReference>
<dbReference type="InterPro" id="IPR055414">
    <property type="entry name" value="LRR_R13L4/SHOC2-like"/>
</dbReference>
<keyword evidence="4" id="KW-0433">Leucine-rich repeat</keyword>
<evidence type="ECO:0000259" key="14">
    <source>
        <dbReference type="Pfam" id="PF08263"/>
    </source>
</evidence>
<feature type="chain" id="PRO_5041059781" evidence="13">
    <location>
        <begin position="24"/>
        <end position="992"/>
    </location>
</feature>
<evidence type="ECO:0000256" key="1">
    <source>
        <dbReference type="ARBA" id="ARBA00004251"/>
    </source>
</evidence>
<keyword evidence="16" id="KW-0808">Transferase</keyword>
<dbReference type="SMART" id="SM00365">
    <property type="entry name" value="LRR_SD22"/>
    <property type="match status" value="5"/>
</dbReference>
<evidence type="ECO:0000313" key="16">
    <source>
        <dbReference type="EMBL" id="KAF5771367.1"/>
    </source>
</evidence>
<dbReference type="InterPro" id="IPR046956">
    <property type="entry name" value="RLP23-like"/>
</dbReference>
<dbReference type="EC" id="2.7.11.1" evidence="16"/>
<evidence type="ECO:0000256" key="11">
    <source>
        <dbReference type="SAM" id="MobiDB-lite"/>
    </source>
</evidence>
<dbReference type="OrthoDB" id="1060944at2759"/>
<feature type="compositionally biased region" description="Acidic residues" evidence="11">
    <location>
        <begin position="935"/>
        <end position="948"/>
    </location>
</feature>
<evidence type="ECO:0000256" key="9">
    <source>
        <dbReference type="ARBA" id="ARBA00023136"/>
    </source>
</evidence>
<keyword evidence="9 12" id="KW-0472">Membrane</keyword>
<dbReference type="Gene3D" id="3.80.10.10">
    <property type="entry name" value="Ribonuclease Inhibitor"/>
    <property type="match status" value="5"/>
</dbReference>
<dbReference type="InterPro" id="IPR003591">
    <property type="entry name" value="Leu-rich_rpt_typical-subtyp"/>
</dbReference>
<evidence type="ECO:0000256" key="3">
    <source>
        <dbReference type="ARBA" id="ARBA00022475"/>
    </source>
</evidence>
<dbReference type="Pfam" id="PF00560">
    <property type="entry name" value="LRR_1"/>
    <property type="match status" value="9"/>
</dbReference>
<evidence type="ECO:0000256" key="10">
    <source>
        <dbReference type="ARBA" id="ARBA00023180"/>
    </source>
</evidence>
<dbReference type="SUPFAM" id="SSF52058">
    <property type="entry name" value="L domain-like"/>
    <property type="match status" value="3"/>
</dbReference>
<dbReference type="FunFam" id="3.80.10.10:FF:000111">
    <property type="entry name" value="LRR receptor-like serine/threonine-protein kinase ERECTA"/>
    <property type="match status" value="1"/>
</dbReference>
<keyword evidence="16" id="KW-0418">Kinase</keyword>
<dbReference type="EMBL" id="MNCJ02000329">
    <property type="protein sequence ID" value="KAF5771367.1"/>
    <property type="molecule type" value="Genomic_DNA"/>
</dbReference>
<dbReference type="SMART" id="SM00369">
    <property type="entry name" value="LRR_TYP"/>
    <property type="match status" value="9"/>
</dbReference>
<evidence type="ECO:0000256" key="6">
    <source>
        <dbReference type="ARBA" id="ARBA00022729"/>
    </source>
</evidence>
<feature type="transmembrane region" description="Helical" evidence="12">
    <location>
        <begin position="955"/>
        <end position="978"/>
    </location>
</feature>
<dbReference type="PRINTS" id="PR00019">
    <property type="entry name" value="LEURICHRPT"/>
</dbReference>
<keyword evidence="18" id="KW-1185">Reference proteome</keyword>
<evidence type="ECO:0000259" key="15">
    <source>
        <dbReference type="Pfam" id="PF23598"/>
    </source>
</evidence>
<dbReference type="Pfam" id="PF08263">
    <property type="entry name" value="LRRNT_2"/>
    <property type="match status" value="1"/>
</dbReference>
<dbReference type="InterPro" id="IPR013210">
    <property type="entry name" value="LRR_N_plant-typ"/>
</dbReference>
<organism evidence="17 18">
    <name type="scientific">Helianthus annuus</name>
    <name type="common">Common sunflower</name>
    <dbReference type="NCBI Taxonomy" id="4232"/>
    <lineage>
        <taxon>Eukaryota</taxon>
        <taxon>Viridiplantae</taxon>
        <taxon>Streptophyta</taxon>
        <taxon>Embryophyta</taxon>
        <taxon>Tracheophyta</taxon>
        <taxon>Spermatophyta</taxon>
        <taxon>Magnoliopsida</taxon>
        <taxon>eudicotyledons</taxon>
        <taxon>Gunneridae</taxon>
        <taxon>Pentapetalae</taxon>
        <taxon>asterids</taxon>
        <taxon>campanulids</taxon>
        <taxon>Asterales</taxon>
        <taxon>Asteraceae</taxon>
        <taxon>Asteroideae</taxon>
        <taxon>Heliantheae alliance</taxon>
        <taxon>Heliantheae</taxon>
        <taxon>Helianthus</taxon>
    </lineage>
</organism>
<dbReference type="PROSITE" id="PS51450">
    <property type="entry name" value="LRR"/>
    <property type="match status" value="1"/>
</dbReference>
<proteinExistence type="inferred from homology"/>
<dbReference type="Pfam" id="PF23598">
    <property type="entry name" value="LRR_14"/>
    <property type="match status" value="1"/>
</dbReference>
<dbReference type="PANTHER" id="PTHR48063:SF76">
    <property type="entry name" value="NON-SPECIFIC SERINE_THREONINE PROTEIN KINASE"/>
    <property type="match status" value="1"/>
</dbReference>
<keyword evidence="3" id="KW-1003">Cell membrane</keyword>
<protein>
    <submittedName>
        <fullName evidence="16">Non-specific serine/threonine protein kinase</fullName>
        <ecNumber evidence="16">2.7.11.1</ecNumber>
    </submittedName>
    <submittedName>
        <fullName evidence="17">Putative leucine-rich repeat protein, plant-type</fullName>
    </submittedName>
</protein>
<feature type="region of interest" description="Disordered" evidence="11">
    <location>
        <begin position="925"/>
        <end position="948"/>
    </location>
</feature>
<feature type="signal peptide" evidence="13">
    <location>
        <begin position="1"/>
        <end position="23"/>
    </location>
</feature>
<feature type="domain" description="Leucine-rich repeat-containing N-terminal plant-type" evidence="14">
    <location>
        <begin position="26"/>
        <end position="64"/>
    </location>
</feature>
<keyword evidence="7" id="KW-0677">Repeat</keyword>
<evidence type="ECO:0000256" key="8">
    <source>
        <dbReference type="ARBA" id="ARBA00022989"/>
    </source>
</evidence>
<dbReference type="OMA" id="MASFWGV"/>
<dbReference type="STRING" id="4232.A0A251SN76"/>
<comment type="similarity">
    <text evidence="2">Belongs to the RLP family.</text>
</comment>
<dbReference type="FunFam" id="3.80.10.10:FF:000400">
    <property type="entry name" value="Nuclear pore complex protein NUP107"/>
    <property type="match status" value="1"/>
</dbReference>
<dbReference type="GO" id="GO:0006952">
    <property type="term" value="P:defense response"/>
    <property type="evidence" value="ECO:0007669"/>
    <property type="project" value="UniProtKB-ARBA"/>
</dbReference>
<dbReference type="GO" id="GO:0004674">
    <property type="term" value="F:protein serine/threonine kinase activity"/>
    <property type="evidence" value="ECO:0007669"/>
    <property type="project" value="UniProtKB-KW"/>
</dbReference>
<evidence type="ECO:0000256" key="2">
    <source>
        <dbReference type="ARBA" id="ARBA00009592"/>
    </source>
</evidence>
<evidence type="ECO:0000256" key="7">
    <source>
        <dbReference type="ARBA" id="ARBA00022737"/>
    </source>
</evidence>
<dbReference type="InterPro" id="IPR001611">
    <property type="entry name" value="Leu-rich_rpt"/>
</dbReference>
<accession>A0A251SN76</accession>
<dbReference type="InParanoid" id="A0A251SN76"/>
<evidence type="ECO:0000256" key="5">
    <source>
        <dbReference type="ARBA" id="ARBA00022692"/>
    </source>
</evidence>
<dbReference type="FunFam" id="3.80.10.10:FF:000095">
    <property type="entry name" value="LRR receptor-like serine/threonine-protein kinase GSO1"/>
    <property type="match status" value="2"/>
</dbReference>
<dbReference type="AlphaFoldDB" id="A0A251SN76"/>
<comment type="subcellular location">
    <subcellularLocation>
        <location evidence="1">Cell membrane</location>
        <topology evidence="1">Single-pass type I membrane protein</topology>
    </subcellularLocation>
</comment>
<dbReference type="GO" id="GO:0051707">
    <property type="term" value="P:response to other organism"/>
    <property type="evidence" value="ECO:0007669"/>
    <property type="project" value="UniProtKB-ARBA"/>
</dbReference>